<evidence type="ECO:0000313" key="3">
    <source>
        <dbReference type="Proteomes" id="UP000620327"/>
    </source>
</evidence>
<keyword evidence="3" id="KW-1185">Reference proteome</keyword>
<evidence type="ECO:0000256" key="1">
    <source>
        <dbReference type="SAM" id="MobiDB-lite"/>
    </source>
</evidence>
<dbReference type="EMBL" id="JACOQI010000011">
    <property type="protein sequence ID" value="MBC5770981.1"/>
    <property type="molecule type" value="Genomic_DNA"/>
</dbReference>
<gene>
    <name evidence="2" type="ORF">H8Z83_11735</name>
</gene>
<sequence>MNKKQMQIASQISKRKALHPPCAKDEKKLQRYYEGKIAVLPDVFDVTTAVDFTGYNHRTVCQWIRVGKRQPLFAENYN</sequence>
<proteinExistence type="predicted"/>
<protein>
    <submittedName>
        <fullName evidence="2">Uncharacterized protein</fullName>
    </submittedName>
</protein>
<organism evidence="2 3">
    <name type="scientific">Dysosmobacter segnis</name>
    <dbReference type="NCBI Taxonomy" id="2763042"/>
    <lineage>
        <taxon>Bacteria</taxon>
        <taxon>Bacillati</taxon>
        <taxon>Bacillota</taxon>
        <taxon>Clostridia</taxon>
        <taxon>Eubacteriales</taxon>
        <taxon>Oscillospiraceae</taxon>
        <taxon>Dysosmobacter</taxon>
    </lineage>
</organism>
<reference evidence="2" key="1">
    <citation type="submission" date="2020-08" db="EMBL/GenBank/DDBJ databases">
        <title>Genome public.</title>
        <authorList>
            <person name="Liu C."/>
            <person name="Sun Q."/>
        </authorList>
    </citation>
    <scope>NUCLEOTIDE SEQUENCE</scope>
    <source>
        <strain evidence="2">BX15</strain>
    </source>
</reference>
<comment type="caution">
    <text evidence="2">The sequence shown here is derived from an EMBL/GenBank/DDBJ whole genome shotgun (WGS) entry which is preliminary data.</text>
</comment>
<name>A0A923MJR9_9FIRM</name>
<feature type="region of interest" description="Disordered" evidence="1">
    <location>
        <begin position="1"/>
        <end position="22"/>
    </location>
</feature>
<accession>A0A923MJR9</accession>
<evidence type="ECO:0000313" key="2">
    <source>
        <dbReference type="EMBL" id="MBC5770981.1"/>
    </source>
</evidence>
<dbReference type="AlphaFoldDB" id="A0A923MJR9"/>
<dbReference type="RefSeq" id="WP_187015210.1">
    <property type="nucleotide sequence ID" value="NZ_JACOQI010000011.1"/>
</dbReference>
<dbReference type="Proteomes" id="UP000620327">
    <property type="component" value="Unassembled WGS sequence"/>
</dbReference>
<feature type="compositionally biased region" description="Polar residues" evidence="1">
    <location>
        <begin position="1"/>
        <end position="12"/>
    </location>
</feature>